<dbReference type="EMBL" id="MTYI01000016">
    <property type="protein sequence ID" value="PNP58977.1"/>
    <property type="molecule type" value="Genomic_DNA"/>
</dbReference>
<dbReference type="AlphaFoldDB" id="A0A2K0UMG5"/>
<accession>A0A2K0UMG5</accession>
<name>A0A2K0UMG5_TRIHA</name>
<keyword evidence="1" id="KW-0472">Membrane</keyword>
<evidence type="ECO:0000313" key="3">
    <source>
        <dbReference type="Proteomes" id="UP000236290"/>
    </source>
</evidence>
<reference evidence="2 3" key="1">
    <citation type="submission" date="2017-02" db="EMBL/GenBank/DDBJ databases">
        <title>Genomes of Trichoderma spp. with biocontrol activity.</title>
        <authorList>
            <person name="Gardiner D."/>
            <person name="Kazan K."/>
            <person name="Vos C."/>
            <person name="Harvey P."/>
        </authorList>
    </citation>
    <scope>NUCLEOTIDE SEQUENCE [LARGE SCALE GENOMIC DNA]</scope>
    <source>
        <strain evidence="2 3">Tr1</strain>
    </source>
</reference>
<proteinExistence type="predicted"/>
<dbReference type="Proteomes" id="UP000236290">
    <property type="component" value="Unassembled WGS sequence"/>
</dbReference>
<feature type="transmembrane region" description="Helical" evidence="1">
    <location>
        <begin position="12"/>
        <end position="31"/>
    </location>
</feature>
<protein>
    <submittedName>
        <fullName evidence="2">Uncharacterized protein</fullName>
    </submittedName>
</protein>
<keyword evidence="1" id="KW-0812">Transmembrane</keyword>
<keyword evidence="1" id="KW-1133">Transmembrane helix</keyword>
<comment type="caution">
    <text evidence="2">The sequence shown here is derived from an EMBL/GenBank/DDBJ whole genome shotgun (WGS) entry which is preliminary data.</text>
</comment>
<evidence type="ECO:0000313" key="2">
    <source>
        <dbReference type="EMBL" id="PNP58977.1"/>
    </source>
</evidence>
<sequence>MPWDEDFSMVARPAYFIFGILLLVLSSTICVRRITTIYNLIHPDQDGGPDSTQPPWYELVEEFAVESEEEEEEDNWLLQ</sequence>
<gene>
    <name evidence="2" type="ORF">THARTR1_01225</name>
</gene>
<organism evidence="2 3">
    <name type="scientific">Trichoderma harzianum</name>
    <name type="common">Hypocrea lixii</name>
    <dbReference type="NCBI Taxonomy" id="5544"/>
    <lineage>
        <taxon>Eukaryota</taxon>
        <taxon>Fungi</taxon>
        <taxon>Dikarya</taxon>
        <taxon>Ascomycota</taxon>
        <taxon>Pezizomycotina</taxon>
        <taxon>Sordariomycetes</taxon>
        <taxon>Hypocreomycetidae</taxon>
        <taxon>Hypocreales</taxon>
        <taxon>Hypocreaceae</taxon>
        <taxon>Trichoderma</taxon>
    </lineage>
</organism>
<evidence type="ECO:0000256" key="1">
    <source>
        <dbReference type="SAM" id="Phobius"/>
    </source>
</evidence>